<evidence type="ECO:0000313" key="1">
    <source>
        <dbReference type="EMBL" id="KAG9694642.1"/>
    </source>
</evidence>
<dbReference type="AlphaFoldDB" id="A0A9P8JAP2"/>
<feature type="non-terminal residue" evidence="1">
    <location>
        <position position="165"/>
    </location>
</feature>
<dbReference type="Proteomes" id="UP000779574">
    <property type="component" value="Unassembled WGS sequence"/>
</dbReference>
<gene>
    <name evidence="1" type="ORF">KCU76_g5089</name>
</gene>
<comment type="caution">
    <text evidence="1">The sequence shown here is derived from an EMBL/GenBank/DDBJ whole genome shotgun (WGS) entry which is preliminary data.</text>
</comment>
<organism evidence="1 2">
    <name type="scientific">Aureobasidium melanogenum</name>
    <name type="common">Aureobasidium pullulans var. melanogenum</name>
    <dbReference type="NCBI Taxonomy" id="46634"/>
    <lineage>
        <taxon>Eukaryota</taxon>
        <taxon>Fungi</taxon>
        <taxon>Dikarya</taxon>
        <taxon>Ascomycota</taxon>
        <taxon>Pezizomycotina</taxon>
        <taxon>Dothideomycetes</taxon>
        <taxon>Dothideomycetidae</taxon>
        <taxon>Dothideales</taxon>
        <taxon>Saccotheciaceae</taxon>
        <taxon>Aureobasidium</taxon>
    </lineage>
</organism>
<sequence length="165" mass="18671">MTCKSQFISLKGISIGSAHLSEGWSLGDLGYLSWDNALKKIIHLPVIYTLTMDNPWMSDLSSFDPSYIPTPQVQHFSATGFAILNHKLTRFIATRAWQAKVHALNHGDSKINKLTDGDQYWTPAKINRLRVPAWWLLWSTLEAGLQRLSQLKFHQSFGLFSAQNA</sequence>
<accession>A0A9P8JAP2</accession>
<name>A0A9P8JAP2_AURME</name>
<reference evidence="1" key="1">
    <citation type="journal article" date="2021" name="J Fungi (Basel)">
        <title>Virulence traits and population genomics of the black yeast Aureobasidium melanogenum.</title>
        <authorList>
            <person name="Cernosa A."/>
            <person name="Sun X."/>
            <person name="Gostincar C."/>
            <person name="Fang C."/>
            <person name="Gunde-Cimerman N."/>
            <person name="Song Z."/>
        </authorList>
    </citation>
    <scope>NUCLEOTIDE SEQUENCE</scope>
    <source>
        <strain evidence="1">EXF-9911</strain>
    </source>
</reference>
<evidence type="ECO:0000313" key="2">
    <source>
        <dbReference type="Proteomes" id="UP000779574"/>
    </source>
</evidence>
<proteinExistence type="predicted"/>
<dbReference type="EMBL" id="JAHFXF010000155">
    <property type="protein sequence ID" value="KAG9694642.1"/>
    <property type="molecule type" value="Genomic_DNA"/>
</dbReference>
<protein>
    <submittedName>
        <fullName evidence="1">Uncharacterized protein</fullName>
    </submittedName>
</protein>
<reference evidence="1" key="2">
    <citation type="submission" date="2021-08" db="EMBL/GenBank/DDBJ databases">
        <authorList>
            <person name="Gostincar C."/>
            <person name="Sun X."/>
            <person name="Song Z."/>
            <person name="Gunde-Cimerman N."/>
        </authorList>
    </citation>
    <scope>NUCLEOTIDE SEQUENCE</scope>
    <source>
        <strain evidence="1">EXF-9911</strain>
    </source>
</reference>